<dbReference type="InterPro" id="IPR029044">
    <property type="entry name" value="Nucleotide-diphossugar_trans"/>
</dbReference>
<dbReference type="PANTHER" id="PTHR43179:SF12">
    <property type="entry name" value="GALACTOFURANOSYLTRANSFERASE GLFT2"/>
    <property type="match status" value="1"/>
</dbReference>
<keyword evidence="2" id="KW-0328">Glycosyltransferase</keyword>
<protein>
    <submittedName>
        <fullName evidence="5">Glycosyltransferase family 2 protein</fullName>
    </submittedName>
</protein>
<proteinExistence type="inferred from homology"/>
<dbReference type="EMBL" id="SAYW01000002">
    <property type="protein sequence ID" value="RWU08214.1"/>
    <property type="molecule type" value="Genomic_DNA"/>
</dbReference>
<dbReference type="Gene3D" id="3.90.550.10">
    <property type="entry name" value="Spore Coat Polysaccharide Biosynthesis Protein SpsA, Chain A"/>
    <property type="match status" value="1"/>
</dbReference>
<organism evidence="5 6">
    <name type="scientific">Pedobacter chitinilyticus</name>
    <dbReference type="NCBI Taxonomy" id="2233776"/>
    <lineage>
        <taxon>Bacteria</taxon>
        <taxon>Pseudomonadati</taxon>
        <taxon>Bacteroidota</taxon>
        <taxon>Sphingobacteriia</taxon>
        <taxon>Sphingobacteriales</taxon>
        <taxon>Sphingobacteriaceae</taxon>
        <taxon>Pedobacter</taxon>
    </lineage>
</organism>
<name>A0A443YW42_9SPHI</name>
<feature type="domain" description="Glycosyltransferase 2-like" evidence="4">
    <location>
        <begin position="7"/>
        <end position="177"/>
    </location>
</feature>
<keyword evidence="3 5" id="KW-0808">Transferase</keyword>
<dbReference type="OrthoDB" id="8936324at2"/>
<evidence type="ECO:0000313" key="5">
    <source>
        <dbReference type="EMBL" id="RWU08214.1"/>
    </source>
</evidence>
<keyword evidence="6" id="KW-1185">Reference proteome</keyword>
<dbReference type="RefSeq" id="WP_113646740.1">
    <property type="nucleotide sequence ID" value="NZ_QMHN01000002.1"/>
</dbReference>
<dbReference type="SUPFAM" id="SSF53448">
    <property type="entry name" value="Nucleotide-diphospho-sugar transferases"/>
    <property type="match status" value="1"/>
</dbReference>
<dbReference type="GO" id="GO:0016757">
    <property type="term" value="F:glycosyltransferase activity"/>
    <property type="evidence" value="ECO:0007669"/>
    <property type="project" value="UniProtKB-KW"/>
</dbReference>
<comment type="caution">
    <text evidence="5">The sequence shown here is derived from an EMBL/GenBank/DDBJ whole genome shotgun (WGS) entry which is preliminary data.</text>
</comment>
<evidence type="ECO:0000256" key="1">
    <source>
        <dbReference type="ARBA" id="ARBA00006739"/>
    </source>
</evidence>
<dbReference type="AlphaFoldDB" id="A0A443YW42"/>
<dbReference type="PANTHER" id="PTHR43179">
    <property type="entry name" value="RHAMNOSYLTRANSFERASE WBBL"/>
    <property type="match status" value="1"/>
</dbReference>
<evidence type="ECO:0000256" key="2">
    <source>
        <dbReference type="ARBA" id="ARBA00022676"/>
    </source>
</evidence>
<evidence type="ECO:0000256" key="3">
    <source>
        <dbReference type="ARBA" id="ARBA00022679"/>
    </source>
</evidence>
<reference evidence="5 6" key="1">
    <citation type="submission" date="2018-06" db="EMBL/GenBank/DDBJ databases">
        <title>Pedobacter endophyticus sp. nov., an endophytic bacterium isolated from a leaf of Triticum aestivum.</title>
        <authorList>
            <person name="Zhang L."/>
        </authorList>
    </citation>
    <scope>NUCLEOTIDE SEQUENCE [LARGE SCALE GENOMIC DNA]</scope>
    <source>
        <strain evidence="5 6">CM134L-2</strain>
    </source>
</reference>
<evidence type="ECO:0000259" key="4">
    <source>
        <dbReference type="Pfam" id="PF00535"/>
    </source>
</evidence>
<accession>A0A443YW42</accession>
<dbReference type="Proteomes" id="UP000284120">
    <property type="component" value="Unassembled WGS sequence"/>
</dbReference>
<comment type="similarity">
    <text evidence="1">Belongs to the glycosyltransferase 2 family.</text>
</comment>
<sequence length="327" mass="37546">MNKKSVSIVIPNYNGRHLLEEFLPFTVQAIKNAAVDYEIIVVDDASKDDSIVFLEERYPEIILLKNEINKGFSATCNKGIMQASKELMLILNSDIQLSPNYFDNQWQCFEDENTFGVMGRIIDTGSNTHDGPRLPQRLGFKFKQNKIYETTDQNQPAPTIFLSGANALVCSKKIKQILGFDEIFSPFYFEDVDLSLRAWRLGWQCYYAFASTCYHLGSSTINANNLKKSVKATYYRNRYILHGIHLNKTQYTWFKVQTFIFEVLPKVLMGQFWVWKSYSALSAYQEKIASSKLRLDKQSKNTGTRLSLFSLSAKINAILKDGNYQVS</sequence>
<dbReference type="InterPro" id="IPR001173">
    <property type="entry name" value="Glyco_trans_2-like"/>
</dbReference>
<dbReference type="Pfam" id="PF00535">
    <property type="entry name" value="Glycos_transf_2"/>
    <property type="match status" value="1"/>
</dbReference>
<gene>
    <name evidence="5" type="ORF">DPV69_07480</name>
</gene>
<evidence type="ECO:0000313" key="6">
    <source>
        <dbReference type="Proteomes" id="UP000284120"/>
    </source>
</evidence>